<proteinExistence type="predicted"/>
<dbReference type="KEGG" id="cuo:CUROG_00640"/>
<dbReference type="AlphaFoldDB" id="A0A5J6Z5Q9"/>
<accession>A0A5J6Z5Q9</accession>
<gene>
    <name evidence="2" type="ORF">CUROG_00640</name>
</gene>
<feature type="region of interest" description="Disordered" evidence="1">
    <location>
        <begin position="514"/>
        <end position="535"/>
    </location>
</feature>
<feature type="compositionally biased region" description="Basic and acidic residues" evidence="1">
    <location>
        <begin position="1"/>
        <end position="10"/>
    </location>
</feature>
<evidence type="ECO:0000256" key="1">
    <source>
        <dbReference type="SAM" id="MobiDB-lite"/>
    </source>
</evidence>
<dbReference type="RefSeq" id="WP_151902023.1">
    <property type="nucleotide sequence ID" value="NZ_CP045032.1"/>
</dbReference>
<feature type="region of interest" description="Disordered" evidence="1">
    <location>
        <begin position="1"/>
        <end position="25"/>
    </location>
</feature>
<name>A0A5J6Z5Q9_9CORY</name>
<feature type="region of interest" description="Disordered" evidence="1">
    <location>
        <begin position="430"/>
        <end position="452"/>
    </location>
</feature>
<dbReference type="OrthoDB" id="3267770at2"/>
<reference evidence="3" key="1">
    <citation type="submission" date="2019-10" db="EMBL/GenBank/DDBJ databases">
        <title>Complete genome sequence of Corynebacterium urogenitalis DSM 108747, isolated from the genital tract of a cow.</title>
        <authorList>
            <person name="Ruckert C."/>
            <person name="Ballas P."/>
            <person name="Wagener K."/>
            <person name="Drillich M."/>
            <person name="Kaempfer P."/>
            <person name="Busse H.-J."/>
            <person name="Ehling-Schulz M."/>
        </authorList>
    </citation>
    <scope>NUCLEOTIDE SEQUENCE [LARGE SCALE GENOMIC DNA]</scope>
    <source>
        <strain evidence="3">LMM 1652</strain>
    </source>
</reference>
<evidence type="ECO:0000313" key="3">
    <source>
        <dbReference type="Proteomes" id="UP000326711"/>
    </source>
</evidence>
<keyword evidence="3" id="KW-1185">Reference proteome</keyword>
<feature type="compositionally biased region" description="Polar residues" evidence="1">
    <location>
        <begin position="514"/>
        <end position="532"/>
    </location>
</feature>
<dbReference type="Proteomes" id="UP000326711">
    <property type="component" value="Chromosome"/>
</dbReference>
<organism evidence="2 3">
    <name type="scientific">Corynebacterium urogenitale</name>
    <dbReference type="NCBI Taxonomy" id="2487892"/>
    <lineage>
        <taxon>Bacteria</taxon>
        <taxon>Bacillati</taxon>
        <taxon>Actinomycetota</taxon>
        <taxon>Actinomycetes</taxon>
        <taxon>Mycobacteriales</taxon>
        <taxon>Corynebacteriaceae</taxon>
        <taxon>Corynebacterium</taxon>
    </lineage>
</organism>
<sequence>MNQLFHHEEAASGTGMTHASTTEKGLGTSKTLNNWDLFVRESLQNSWDARDTSRADDGVTFAIDYHTMSVDTSRLIRQHLLPVTGGQPRALRTALQSSKVPLLIVSDTGTHGLRGPANSAVEPTGPTDFRSFVLDIGRSSDKELKGGTYGFGKGAFYRASQASTILVYSRTTDEHGARVHRFIGVAIGDAYSKAGFQYTGKHLWGTRSTLTRPSIYGSNPTVETIAEPVAGEEADRIAAILHMDRHFTEDRQTGTSIAVVAPDMENPKVTMENIASSLTLWAWPHMVHTPEDEDELHFEVSYEGQALRIPDPKEDLLLSEFVRAYKDSLSLSATTSQGLRRRRTTEISTVWSGNPKAFLGRLGLRAIDPLKASKQSELTSDSASNISVNSIALMRKPRMIVEYLPGPNDSFGRTYVGVFAADKTLDSVFAKSEPPSHDSWNPKSMKSSDYDSEKWKRTNPVNVALTRLKSLIREWSDENDNDPNNQKQDTATRTIAEQLGGIFTGVTGVSTRVSSQAKASSNGTNRKPSRNPSLGAKLVNIHVNSGNVVSIFELNDSEHLADGLKIAIETFVVADGSKKQKQKKLPEPIASIIGYCFSQPNLPRSNSRDIAWNLCDDTASIEISPQPGRALYLAVKHPKLIATGLDLKVISEEKKG</sequence>
<evidence type="ECO:0000313" key="2">
    <source>
        <dbReference type="EMBL" id="QFQ01532.1"/>
    </source>
</evidence>
<dbReference type="EMBL" id="CP045032">
    <property type="protein sequence ID" value="QFQ01532.1"/>
    <property type="molecule type" value="Genomic_DNA"/>
</dbReference>
<feature type="compositionally biased region" description="Polar residues" evidence="1">
    <location>
        <begin position="14"/>
        <end position="25"/>
    </location>
</feature>
<protein>
    <submittedName>
        <fullName evidence="2">Uncharacterized protein</fullName>
    </submittedName>
</protein>